<keyword evidence="1" id="KW-0812">Transmembrane</keyword>
<accession>A0A644TE30</accession>
<evidence type="ECO:0000313" key="2">
    <source>
        <dbReference type="EMBL" id="MPL64061.1"/>
    </source>
</evidence>
<dbReference type="EMBL" id="VSSQ01000023">
    <property type="protein sequence ID" value="MPL64061.1"/>
    <property type="molecule type" value="Genomic_DNA"/>
</dbReference>
<keyword evidence="1" id="KW-0472">Membrane</keyword>
<feature type="transmembrane region" description="Helical" evidence="1">
    <location>
        <begin position="42"/>
        <end position="59"/>
    </location>
</feature>
<reference evidence="2" key="1">
    <citation type="submission" date="2019-08" db="EMBL/GenBank/DDBJ databases">
        <authorList>
            <person name="Kucharzyk K."/>
            <person name="Murdoch R.W."/>
            <person name="Higgins S."/>
            <person name="Loffler F."/>
        </authorList>
    </citation>
    <scope>NUCLEOTIDE SEQUENCE</scope>
</reference>
<proteinExistence type="predicted"/>
<name>A0A644TE30_9ZZZZ</name>
<organism evidence="2">
    <name type="scientific">bioreactor metagenome</name>
    <dbReference type="NCBI Taxonomy" id="1076179"/>
    <lineage>
        <taxon>unclassified sequences</taxon>
        <taxon>metagenomes</taxon>
        <taxon>ecological metagenomes</taxon>
    </lineage>
</organism>
<evidence type="ECO:0000256" key="1">
    <source>
        <dbReference type="SAM" id="Phobius"/>
    </source>
</evidence>
<sequence length="134" mass="15092">MKNLFLLIFLVCSIKFYSQQKENEKIVSDIYFNKYKKQKRNATILSVTGGVLLFTGFIISKQESEAANLVFSKNEVTGYSIASLGIISIIGSIPLYISAEKNYKKSVSISPSVQTYHFYNTKNTSLGLNITYSF</sequence>
<feature type="transmembrane region" description="Helical" evidence="1">
    <location>
        <begin position="79"/>
        <end position="97"/>
    </location>
</feature>
<protein>
    <submittedName>
        <fullName evidence="2">Uncharacterized protein</fullName>
    </submittedName>
</protein>
<keyword evidence="1" id="KW-1133">Transmembrane helix</keyword>
<gene>
    <name evidence="2" type="ORF">SDC9_09710</name>
</gene>
<dbReference type="AlphaFoldDB" id="A0A644TE30"/>
<comment type="caution">
    <text evidence="2">The sequence shown here is derived from an EMBL/GenBank/DDBJ whole genome shotgun (WGS) entry which is preliminary data.</text>
</comment>